<proteinExistence type="predicted"/>
<dbReference type="NCBIfam" id="TIGR04489">
    <property type="entry name" value="exosort_XrtO"/>
    <property type="match status" value="1"/>
</dbReference>
<evidence type="ECO:0000256" key="8">
    <source>
        <dbReference type="SAM" id="Phobius"/>
    </source>
</evidence>
<keyword evidence="3" id="KW-0645">Protease</keyword>
<reference evidence="9 10" key="1">
    <citation type="submission" date="2020-07" db="EMBL/GenBank/DDBJ databases">
        <title>Endozoicomonas sp. nov., isolated from sediment.</title>
        <authorList>
            <person name="Gu T."/>
        </authorList>
    </citation>
    <scope>NUCLEOTIDE SEQUENCE [LARGE SCALE GENOMIC DNA]</scope>
    <source>
        <strain evidence="9 10">SM1973</strain>
    </source>
</reference>
<feature type="transmembrane region" description="Helical" evidence="8">
    <location>
        <begin position="338"/>
        <end position="357"/>
    </location>
</feature>
<dbReference type="NCBIfam" id="TIGR04178">
    <property type="entry name" value="exo_archaeo"/>
    <property type="match status" value="1"/>
</dbReference>
<feature type="transmembrane region" description="Helical" evidence="8">
    <location>
        <begin position="281"/>
        <end position="302"/>
    </location>
</feature>
<dbReference type="GO" id="GO:0005886">
    <property type="term" value="C:plasma membrane"/>
    <property type="evidence" value="ECO:0007669"/>
    <property type="project" value="UniProtKB-SubCell"/>
</dbReference>
<feature type="transmembrane region" description="Helical" evidence="8">
    <location>
        <begin position="43"/>
        <end position="64"/>
    </location>
</feature>
<evidence type="ECO:0000256" key="6">
    <source>
        <dbReference type="ARBA" id="ARBA00022989"/>
    </source>
</evidence>
<gene>
    <name evidence="9" type="primary">xrtO</name>
    <name evidence="9" type="ORF">H0A36_11155</name>
</gene>
<evidence type="ECO:0000256" key="4">
    <source>
        <dbReference type="ARBA" id="ARBA00022692"/>
    </source>
</evidence>
<feature type="transmembrane region" description="Helical" evidence="8">
    <location>
        <begin position="70"/>
        <end position="88"/>
    </location>
</feature>
<dbReference type="Proteomes" id="UP000569732">
    <property type="component" value="Unassembled WGS sequence"/>
</dbReference>
<dbReference type="Pfam" id="PF09721">
    <property type="entry name" value="Exosortase_EpsH"/>
    <property type="match status" value="1"/>
</dbReference>
<dbReference type="InterPro" id="IPR019127">
    <property type="entry name" value="Exosortase"/>
</dbReference>
<evidence type="ECO:0000256" key="2">
    <source>
        <dbReference type="ARBA" id="ARBA00022475"/>
    </source>
</evidence>
<keyword evidence="6 8" id="KW-1133">Transmembrane helix</keyword>
<keyword evidence="10" id="KW-1185">Reference proteome</keyword>
<evidence type="ECO:0000313" key="10">
    <source>
        <dbReference type="Proteomes" id="UP000569732"/>
    </source>
</evidence>
<protein>
    <submittedName>
        <fullName evidence="9">Exosortase O</fullName>
        <ecNumber evidence="9">3.4.22.-</ecNumber>
    </submittedName>
</protein>
<dbReference type="EC" id="3.4.22.-" evidence="9"/>
<dbReference type="AlphaFoldDB" id="A0A853IGA0"/>
<feature type="transmembrane region" description="Helical" evidence="8">
    <location>
        <begin position="241"/>
        <end position="269"/>
    </location>
</feature>
<keyword evidence="5 9" id="KW-0378">Hydrolase</keyword>
<comment type="caution">
    <text evidence="9">The sequence shown here is derived from an EMBL/GenBank/DDBJ whole genome shotgun (WGS) entry which is preliminary data.</text>
</comment>
<dbReference type="EMBL" id="JACCKB010000015">
    <property type="protein sequence ID" value="NYZ66566.1"/>
    <property type="molecule type" value="Genomic_DNA"/>
</dbReference>
<evidence type="ECO:0000256" key="5">
    <source>
        <dbReference type="ARBA" id="ARBA00022801"/>
    </source>
</evidence>
<evidence type="ECO:0000256" key="3">
    <source>
        <dbReference type="ARBA" id="ARBA00022670"/>
    </source>
</evidence>
<evidence type="ECO:0000256" key="7">
    <source>
        <dbReference type="ARBA" id="ARBA00023136"/>
    </source>
</evidence>
<keyword evidence="4 8" id="KW-0812">Transmembrane</keyword>
<feature type="transmembrane region" description="Helical" evidence="8">
    <location>
        <begin position="100"/>
        <end position="118"/>
    </location>
</feature>
<evidence type="ECO:0000313" key="9">
    <source>
        <dbReference type="EMBL" id="NYZ66566.1"/>
    </source>
</evidence>
<feature type="transmembrane region" description="Helical" evidence="8">
    <location>
        <begin position="124"/>
        <end position="144"/>
    </location>
</feature>
<organism evidence="9 10">
    <name type="scientific">Spartinivicinus marinus</name>
    <dbReference type="NCBI Taxonomy" id="2994442"/>
    <lineage>
        <taxon>Bacteria</taxon>
        <taxon>Pseudomonadati</taxon>
        <taxon>Pseudomonadota</taxon>
        <taxon>Gammaproteobacteria</taxon>
        <taxon>Oceanospirillales</taxon>
        <taxon>Zooshikellaceae</taxon>
        <taxon>Spartinivicinus</taxon>
    </lineage>
</organism>
<dbReference type="RefSeq" id="WP_180568595.1">
    <property type="nucleotide sequence ID" value="NZ_JACCKB010000015.1"/>
</dbReference>
<dbReference type="InterPro" id="IPR030996">
    <property type="entry name" value="Exosort_XrtO"/>
</dbReference>
<keyword evidence="2" id="KW-1003">Cell membrane</keyword>
<keyword evidence="7 8" id="KW-0472">Membrane</keyword>
<name>A0A853IGA0_9GAMM</name>
<feature type="transmembrane region" description="Helical" evidence="8">
    <location>
        <begin position="217"/>
        <end position="235"/>
    </location>
</feature>
<evidence type="ECO:0000256" key="1">
    <source>
        <dbReference type="ARBA" id="ARBA00004651"/>
    </source>
</evidence>
<dbReference type="InterPro" id="IPR026392">
    <property type="entry name" value="Exo/Archaeosortase_dom"/>
</dbReference>
<dbReference type="GO" id="GO:0008233">
    <property type="term" value="F:peptidase activity"/>
    <property type="evidence" value="ECO:0007669"/>
    <property type="project" value="UniProtKB-KW"/>
</dbReference>
<feature type="transmembrane region" description="Helical" evidence="8">
    <location>
        <begin position="156"/>
        <end position="175"/>
    </location>
</feature>
<dbReference type="GO" id="GO:0006508">
    <property type="term" value="P:proteolysis"/>
    <property type="evidence" value="ECO:0007669"/>
    <property type="project" value="UniProtKB-KW"/>
</dbReference>
<accession>A0A853IGA0</accession>
<comment type="subcellular location">
    <subcellularLocation>
        <location evidence="1">Cell membrane</location>
        <topology evidence="1">Multi-pass membrane protein</topology>
    </subcellularLocation>
</comment>
<sequence length="526" mass="59183">MMMQASLTEQCISTSCQQVEQQLVETPLVAAVRWNAAFILSQLLVAISLIYLFKPTLLWVWGQIQTAENSFHIIGVGLLVGLVIHSVVAKKRQLTLSFQIKKLPLVVFTVGCLIFLLNERLTGIHIFSATLMLITLYGFLGFYVKATSWAKAFLPFALLILLLPFEGYLDIYLGFPLRLFSAEMAKHFLSSFGVSALTSESVILVENKAAIVDLSCSGLKGLWAGLIFYIFLTWIESNKLSLSWLIGLVLFICCLVGFNIFRIISLVALDLVLNLPQLANYAHTMLGVLGFVFSCLFGWLLMRLQSGNIQISPKQESMNTNPPNLSLISKGLIKNDCYSLALILIIITGSIFLYEPLPKQQSMANKKIELPVDFNGKEVAFLPIEENFFKSNSANAVKYQFEWSGYQGSLIFVYSHYWKSQHDPRNCYFSQNITVDYEKTLSLSAEYDSKPVEIKYLHLNGGQNSGFYWFQSPTKKTADYSSRVFSGWLTPSEPWVMVSVAWEGELSALATEKFVGQVYSHIKSQF</sequence>